<dbReference type="EMBL" id="RCZI01000002">
    <property type="protein sequence ID" value="TPG28845.1"/>
    <property type="molecule type" value="Genomic_DNA"/>
</dbReference>
<reference evidence="4 5" key="1">
    <citation type="journal article" date="2019" name="Environ. Microbiol.">
        <title>Species interactions and distinct microbial communities in high Arctic permafrost affected cryosols are associated with the CH4 and CO2 gas fluxes.</title>
        <authorList>
            <person name="Altshuler I."/>
            <person name="Hamel J."/>
            <person name="Turney S."/>
            <person name="Magnuson E."/>
            <person name="Levesque R."/>
            <person name="Greer C."/>
            <person name="Whyte L.G."/>
        </authorList>
    </citation>
    <scope>NUCLEOTIDE SEQUENCE [LARGE SCALE GENOMIC DNA]</scope>
    <source>
        <strain evidence="4 5">S06.C</strain>
    </source>
</reference>
<dbReference type="NCBIfam" id="NF001966">
    <property type="entry name" value="PRK00745.1"/>
    <property type="match status" value="1"/>
</dbReference>
<evidence type="ECO:0000313" key="5">
    <source>
        <dbReference type="Proteomes" id="UP000319212"/>
    </source>
</evidence>
<dbReference type="AlphaFoldDB" id="A0A502DTP4"/>
<evidence type="ECO:0000259" key="3">
    <source>
        <dbReference type="Pfam" id="PF01361"/>
    </source>
</evidence>
<feature type="domain" description="4-oxalocrotonate tautomerase-like" evidence="3">
    <location>
        <begin position="2"/>
        <end position="60"/>
    </location>
</feature>
<keyword evidence="2" id="KW-0413">Isomerase</keyword>
<dbReference type="Proteomes" id="UP000319212">
    <property type="component" value="Unassembled WGS sequence"/>
</dbReference>
<gene>
    <name evidence="4" type="ORF">EAH82_08640</name>
</gene>
<protein>
    <submittedName>
        <fullName evidence="4">4-oxalocrotonate tautomerase</fullName>
    </submittedName>
</protein>
<proteinExistence type="inferred from homology"/>
<evidence type="ECO:0000313" key="4">
    <source>
        <dbReference type="EMBL" id="TPG28845.1"/>
    </source>
</evidence>
<dbReference type="PANTHER" id="PTHR35530:SF1">
    <property type="entry name" value="2-HYDROXYMUCONATE TAUTOMERASE"/>
    <property type="match status" value="1"/>
</dbReference>
<sequence length="71" mass="7582">MPLIRVELFEGRTVEQKRALAAALTEATMRTLGSPADAVDVMFFDVPKHDWASAGVLASDRAATPPATSKP</sequence>
<dbReference type="OrthoDB" id="8527422at2"/>
<dbReference type="PANTHER" id="PTHR35530">
    <property type="entry name" value="TAUTOMERASE-RELATED"/>
    <property type="match status" value="1"/>
</dbReference>
<accession>A0A502DTP4</accession>
<dbReference type="InterPro" id="IPR014347">
    <property type="entry name" value="Tautomerase/MIF_sf"/>
</dbReference>
<dbReference type="RefSeq" id="WP_140840785.1">
    <property type="nucleotide sequence ID" value="NZ_RCZI01000002.1"/>
</dbReference>
<comment type="caution">
    <text evidence="4">The sequence shown here is derived from an EMBL/GenBank/DDBJ whole genome shotgun (WGS) entry which is preliminary data.</text>
</comment>
<organism evidence="4 5">
    <name type="scientific">Variovorax guangxiensis</name>
    <dbReference type="NCBI Taxonomy" id="1775474"/>
    <lineage>
        <taxon>Bacteria</taxon>
        <taxon>Pseudomonadati</taxon>
        <taxon>Pseudomonadota</taxon>
        <taxon>Betaproteobacteria</taxon>
        <taxon>Burkholderiales</taxon>
        <taxon>Comamonadaceae</taxon>
        <taxon>Variovorax</taxon>
    </lineage>
</organism>
<dbReference type="InterPro" id="IPR004370">
    <property type="entry name" value="4-OT-like_dom"/>
</dbReference>
<dbReference type="GO" id="GO:0016853">
    <property type="term" value="F:isomerase activity"/>
    <property type="evidence" value="ECO:0007669"/>
    <property type="project" value="UniProtKB-KW"/>
</dbReference>
<dbReference type="Gene3D" id="3.30.429.10">
    <property type="entry name" value="Macrophage Migration Inhibitory Factor"/>
    <property type="match status" value="1"/>
</dbReference>
<dbReference type="Pfam" id="PF01361">
    <property type="entry name" value="Tautomerase"/>
    <property type="match status" value="1"/>
</dbReference>
<name>A0A502DTP4_9BURK</name>
<comment type="similarity">
    <text evidence="1">Belongs to the 4-oxalocrotonate tautomerase family.</text>
</comment>
<evidence type="ECO:0000256" key="1">
    <source>
        <dbReference type="ARBA" id="ARBA00006723"/>
    </source>
</evidence>
<evidence type="ECO:0000256" key="2">
    <source>
        <dbReference type="ARBA" id="ARBA00023235"/>
    </source>
</evidence>
<dbReference type="SUPFAM" id="SSF55331">
    <property type="entry name" value="Tautomerase/MIF"/>
    <property type="match status" value="1"/>
</dbReference>